<dbReference type="AlphaFoldDB" id="A0A8J2ISY7"/>
<name>A0A8J2ISY7_FUSEQ</name>
<evidence type="ECO:0000313" key="2">
    <source>
        <dbReference type="Proteomes" id="UP000693738"/>
    </source>
</evidence>
<accession>A0A8J2ISY7</accession>
<gene>
    <name evidence="1" type="ORF">FEQUK3_LOCUS9223</name>
</gene>
<proteinExistence type="predicted"/>
<organism evidence="1 2">
    <name type="scientific">Fusarium equiseti</name>
    <name type="common">Fusarium scirpi</name>
    <dbReference type="NCBI Taxonomy" id="61235"/>
    <lineage>
        <taxon>Eukaryota</taxon>
        <taxon>Fungi</taxon>
        <taxon>Dikarya</taxon>
        <taxon>Ascomycota</taxon>
        <taxon>Pezizomycotina</taxon>
        <taxon>Sordariomycetes</taxon>
        <taxon>Hypocreomycetidae</taxon>
        <taxon>Hypocreales</taxon>
        <taxon>Nectriaceae</taxon>
        <taxon>Fusarium</taxon>
        <taxon>Fusarium incarnatum-equiseti species complex</taxon>
    </lineage>
</organism>
<protein>
    <submittedName>
        <fullName evidence="1">Uncharacterized protein</fullName>
    </submittedName>
</protein>
<evidence type="ECO:0000313" key="1">
    <source>
        <dbReference type="EMBL" id="CAG7563508.1"/>
    </source>
</evidence>
<comment type="caution">
    <text evidence="1">The sequence shown here is derived from an EMBL/GenBank/DDBJ whole genome shotgun (WGS) entry which is preliminary data.</text>
</comment>
<dbReference type="Proteomes" id="UP000693738">
    <property type="component" value="Unassembled WGS sequence"/>
</dbReference>
<dbReference type="EMBL" id="CAJSTJ010000158">
    <property type="protein sequence ID" value="CAG7563508.1"/>
    <property type="molecule type" value="Genomic_DNA"/>
</dbReference>
<reference evidence="1" key="1">
    <citation type="submission" date="2021-05" db="EMBL/GenBank/DDBJ databases">
        <authorList>
            <person name="Khan N."/>
        </authorList>
    </citation>
    <scope>NUCLEOTIDE SEQUENCE</scope>
</reference>
<sequence length="373" mass="43156">MDGTSLHSTNLARDESVDRTKIFDEDKCRNVLVRYCAHVPRNYQYRDGIRLVFLVLRDHLGDELLGLAGGVLYELIEVDCHYSDDPGAAFQRWRHDHLNRHSDLELPHIPHLTTVTSSITPTATLVQWRDTHPQRYSTRLSDYSPATMRSSLYPSGIGTRKTWMMEHTMYVSSRSGGTRAFRQLKAREFHEMQWSQNMGHRGRLVGEKSIDLAELPRREIPERLSGQNERAKHGHRRSLSTSLMRHEMITEIIHRFRLAEKNNGPDNSPRAASEKDEHSTFVVHGMFEPRLDICVRDCEIPNANFARKYGLFKDNRPLPPFIRELPVAEDIAMETAAGYQPKELVCTRSFQGPFTPQLWFDSGIDYRWKHSSC</sequence>